<evidence type="ECO:0000313" key="2">
    <source>
        <dbReference type="EMBL" id="ALM74201.1"/>
    </source>
</evidence>
<dbReference type="InterPro" id="IPR007166">
    <property type="entry name" value="Class3_signal_pept_motif"/>
</dbReference>
<protein>
    <recommendedName>
        <fullName evidence="4">Class III signal peptide</fullName>
    </recommendedName>
</protein>
<proteinExistence type="predicted"/>
<keyword evidence="1" id="KW-1133">Transmembrane helix</keyword>
<organism evidence="2 3">
    <name type="scientific">Thermococcus barophilus</name>
    <dbReference type="NCBI Taxonomy" id="55802"/>
    <lineage>
        <taxon>Archaea</taxon>
        <taxon>Methanobacteriati</taxon>
        <taxon>Methanobacteriota</taxon>
        <taxon>Thermococci</taxon>
        <taxon>Thermococcales</taxon>
        <taxon>Thermococcaceae</taxon>
        <taxon>Thermococcus</taxon>
    </lineage>
</organism>
<dbReference type="GeneID" id="43500285"/>
<dbReference type="AlphaFoldDB" id="A0A0S1X8U4"/>
<gene>
    <name evidence="2" type="ORF">TBCH5v1_0223</name>
</gene>
<keyword evidence="1" id="KW-0812">Transmembrane</keyword>
<dbReference type="Pfam" id="PF04021">
    <property type="entry name" value="Class_IIIsignal"/>
    <property type="match status" value="1"/>
</dbReference>
<keyword evidence="1" id="KW-0472">Membrane</keyword>
<reference evidence="2 3" key="1">
    <citation type="journal article" date="2016" name="Genome Announc.">
        <title>Complete genome sequence of the hyperthermophilic and piezophilic archaeon Thermococcus barophilus Ch5, capable of growth at the expense of hydrogenogenesis from carbon monoxide and formate.</title>
        <authorList>
            <person name="Oger P."/>
            <person name="Sokolova T.G."/>
            <person name="Kozhevnikova D.A."/>
            <person name="Taranov E.A."/>
            <person name="Vannier P."/>
            <person name="Lee H.S."/>
            <person name="Kwon K.K."/>
            <person name="Kang S.G."/>
            <person name="Lee J.H."/>
            <person name="Bonch-Osmolovskaya E.A."/>
            <person name="Lebedinsky A.V."/>
        </authorList>
    </citation>
    <scope>NUCLEOTIDE SEQUENCE [LARGE SCALE GENOMIC DNA]</scope>
    <source>
        <strain evidence="3">Ch5</strain>
    </source>
</reference>
<dbReference type="EMBL" id="CP013050">
    <property type="protein sequence ID" value="ALM74201.1"/>
    <property type="molecule type" value="Genomic_DNA"/>
</dbReference>
<dbReference type="Proteomes" id="UP000066042">
    <property type="component" value="Chromosome"/>
</dbReference>
<sequence>MRGQAAIEYLFMILLALLIVSLVIRYIKNIANEAGQTIENATRVLLRELQSSYSNIGK</sequence>
<dbReference type="PATRIC" id="fig|55802.8.peg.220"/>
<name>A0A0S1X8U4_THEBA</name>
<evidence type="ECO:0008006" key="4">
    <source>
        <dbReference type="Google" id="ProtNLM"/>
    </source>
</evidence>
<accession>A0A0S1X8U4</accession>
<evidence type="ECO:0000313" key="3">
    <source>
        <dbReference type="Proteomes" id="UP000066042"/>
    </source>
</evidence>
<evidence type="ECO:0000256" key="1">
    <source>
        <dbReference type="SAM" id="Phobius"/>
    </source>
</evidence>
<dbReference type="RefSeq" id="WP_013466459.1">
    <property type="nucleotide sequence ID" value="NZ_CP013050.1"/>
</dbReference>
<feature type="transmembrane region" description="Helical" evidence="1">
    <location>
        <begin position="6"/>
        <end position="27"/>
    </location>
</feature>